<keyword evidence="3" id="KW-1185">Reference proteome</keyword>
<feature type="compositionally biased region" description="Polar residues" evidence="1">
    <location>
        <begin position="68"/>
        <end position="83"/>
    </location>
</feature>
<protein>
    <submittedName>
        <fullName evidence="2">Uncharacterized protein</fullName>
    </submittedName>
</protein>
<feature type="compositionally biased region" description="Basic and acidic residues" evidence="1">
    <location>
        <begin position="50"/>
        <end position="66"/>
    </location>
</feature>
<feature type="region of interest" description="Disordered" evidence="1">
    <location>
        <begin position="27"/>
        <end position="92"/>
    </location>
</feature>
<evidence type="ECO:0000313" key="3">
    <source>
        <dbReference type="Proteomes" id="UP000290289"/>
    </source>
</evidence>
<reference evidence="2 3" key="1">
    <citation type="submission" date="2018-10" db="EMBL/GenBank/DDBJ databases">
        <title>A high-quality apple genome assembly.</title>
        <authorList>
            <person name="Hu J."/>
        </authorList>
    </citation>
    <scope>NUCLEOTIDE SEQUENCE [LARGE SCALE GENOMIC DNA]</scope>
    <source>
        <strain evidence="3">cv. HFTH1</strain>
        <tissue evidence="2">Young leaf</tissue>
    </source>
</reference>
<dbReference type="EMBL" id="RDQH01000327">
    <property type="protein sequence ID" value="RXI09235.1"/>
    <property type="molecule type" value="Genomic_DNA"/>
</dbReference>
<dbReference type="AlphaFoldDB" id="A0A498KU09"/>
<proteinExistence type="predicted"/>
<gene>
    <name evidence="2" type="ORF">DVH24_023396</name>
</gene>
<name>A0A498KU09_MALDO</name>
<evidence type="ECO:0000256" key="1">
    <source>
        <dbReference type="SAM" id="MobiDB-lite"/>
    </source>
</evidence>
<dbReference type="Proteomes" id="UP000290289">
    <property type="component" value="Chromosome 1"/>
</dbReference>
<organism evidence="2 3">
    <name type="scientific">Malus domestica</name>
    <name type="common">Apple</name>
    <name type="synonym">Pyrus malus</name>
    <dbReference type="NCBI Taxonomy" id="3750"/>
    <lineage>
        <taxon>Eukaryota</taxon>
        <taxon>Viridiplantae</taxon>
        <taxon>Streptophyta</taxon>
        <taxon>Embryophyta</taxon>
        <taxon>Tracheophyta</taxon>
        <taxon>Spermatophyta</taxon>
        <taxon>Magnoliopsida</taxon>
        <taxon>eudicotyledons</taxon>
        <taxon>Gunneridae</taxon>
        <taxon>Pentapetalae</taxon>
        <taxon>rosids</taxon>
        <taxon>fabids</taxon>
        <taxon>Rosales</taxon>
        <taxon>Rosaceae</taxon>
        <taxon>Amygdaloideae</taxon>
        <taxon>Maleae</taxon>
        <taxon>Malus</taxon>
    </lineage>
</organism>
<accession>A0A498KU09</accession>
<feature type="compositionally biased region" description="Basic and acidic residues" evidence="1">
    <location>
        <begin position="32"/>
        <end position="41"/>
    </location>
</feature>
<sequence length="92" mass="10575">MEYKISILLESSELYIERTNQRFQIQPLNCGKSDDEQKEIGSEMEEESASESRPREETPPADREIISPKSTPNQVHMSNTTHQEAAKQHTEV</sequence>
<evidence type="ECO:0000313" key="2">
    <source>
        <dbReference type="EMBL" id="RXI09235.1"/>
    </source>
</evidence>
<comment type="caution">
    <text evidence="2">The sequence shown here is derived from an EMBL/GenBank/DDBJ whole genome shotgun (WGS) entry which is preliminary data.</text>
</comment>